<dbReference type="RefSeq" id="WP_157349022.1">
    <property type="nucleotide sequence ID" value="NZ_AP024192.1"/>
</dbReference>
<dbReference type="GeneID" id="57580597"/>
<dbReference type="Proteomes" id="UP000738270">
    <property type="component" value="Unassembled WGS sequence"/>
</dbReference>
<sequence length="50" mass="5279">MSTRSHRPVRERVDSEQELSGSGGGPAGWLVGPEMVAHGAVAEVNMFSIV</sequence>
<proteinExistence type="predicted"/>
<evidence type="ECO:0000313" key="3">
    <source>
        <dbReference type="Proteomes" id="UP000738270"/>
    </source>
</evidence>
<dbReference type="AlphaFoldDB" id="A0AAP2F4X4"/>
<evidence type="ECO:0000313" key="2">
    <source>
        <dbReference type="EMBL" id="MBM4626931.1"/>
    </source>
</evidence>
<organism evidence="2 3">
    <name type="scientific">Rhodococcus hoagii</name>
    <name type="common">Corynebacterium equii</name>
    <dbReference type="NCBI Taxonomy" id="43767"/>
    <lineage>
        <taxon>Bacteria</taxon>
        <taxon>Bacillati</taxon>
        <taxon>Actinomycetota</taxon>
        <taxon>Actinomycetes</taxon>
        <taxon>Mycobacteriales</taxon>
        <taxon>Nocardiaceae</taxon>
        <taxon>Prescottella</taxon>
    </lineage>
</organism>
<name>A0AAP2F4X4_RHOHA</name>
<gene>
    <name evidence="2" type="ORF">GS453_08580</name>
</gene>
<evidence type="ECO:0000256" key="1">
    <source>
        <dbReference type="SAM" id="MobiDB-lite"/>
    </source>
</evidence>
<comment type="caution">
    <text evidence="2">The sequence shown here is derived from an EMBL/GenBank/DDBJ whole genome shotgun (WGS) entry which is preliminary data.</text>
</comment>
<feature type="region of interest" description="Disordered" evidence="1">
    <location>
        <begin position="1"/>
        <end position="26"/>
    </location>
</feature>
<dbReference type="EMBL" id="WUXD01000002">
    <property type="protein sequence ID" value="MBM4626931.1"/>
    <property type="molecule type" value="Genomic_DNA"/>
</dbReference>
<protein>
    <submittedName>
        <fullName evidence="2">Uncharacterized protein</fullName>
    </submittedName>
</protein>
<reference evidence="2" key="1">
    <citation type="submission" date="2019-11" db="EMBL/GenBank/DDBJ databases">
        <title>Spread of Macrolides and rifampicin resistant Rhodococcus equi in clinical isolates in the USA.</title>
        <authorList>
            <person name="Alvarez-Narvaez S."/>
            <person name="Huber L."/>
            <person name="Cohen N.D."/>
            <person name="Slovis N."/>
            <person name="Greiter M."/>
            <person name="Giguere S."/>
            <person name="Hart K."/>
        </authorList>
    </citation>
    <scope>NUCLEOTIDE SEQUENCE</scope>
    <source>
        <strain evidence="2">Lh_38</strain>
    </source>
</reference>
<accession>A0AAP2F4X4</accession>